<dbReference type="AlphaFoldDB" id="V9H9J9"/>
<dbReference type="KEGG" id="smur:BWP33_01535"/>
<dbReference type="eggNOG" id="ENOG5032UCH">
    <property type="taxonomic scope" value="Bacteria"/>
</dbReference>
<name>V9H9J9_9NEIS</name>
<evidence type="ECO:0000313" key="1">
    <source>
        <dbReference type="EMBL" id="EFG31807.1"/>
    </source>
</evidence>
<dbReference type="Proteomes" id="UP000017813">
    <property type="component" value="Unassembled WGS sequence"/>
</dbReference>
<accession>V9H9J9</accession>
<gene>
    <name evidence="1" type="ORF">HMPREF9021_00206</name>
</gene>
<protein>
    <submittedName>
        <fullName evidence="1">Uncharacterized protein</fullName>
    </submittedName>
</protein>
<reference evidence="1 2" key="1">
    <citation type="submission" date="2010-03" db="EMBL/GenBank/DDBJ databases">
        <authorList>
            <consortium name="The Broad Institute Genome Sequencing Platform"/>
            <person name="Ward D."/>
            <person name="Earl A."/>
            <person name="Feldgarden M."/>
            <person name="Gevers D."/>
            <person name="Young S."/>
            <person name="Zeng Q."/>
            <person name="Koehrsen M."/>
            <person name="Alvarado L."/>
            <person name="Berlin A.M."/>
            <person name="Borenstein D."/>
            <person name="Chapman S.B."/>
            <person name="Chen Z."/>
            <person name="Engels R."/>
            <person name="Freedman E."/>
            <person name="Gellesch M."/>
            <person name="Goldberg J."/>
            <person name="Griggs A."/>
            <person name="Gujja S."/>
            <person name="Heilman E.R."/>
            <person name="Heiman D.I."/>
            <person name="Hepburn T.A."/>
            <person name="Howarth C."/>
            <person name="Jen D."/>
            <person name="Larson L."/>
            <person name="Mehta T."/>
            <person name="Park D."/>
            <person name="Pearson M."/>
            <person name="Richards J."/>
            <person name="Roberts A."/>
            <person name="Saif S."/>
            <person name="Shea T.D."/>
            <person name="Shenoy N."/>
            <person name="Sisk P."/>
            <person name="Stolte C."/>
            <person name="Sykes S.N."/>
            <person name="Walk T."/>
            <person name="White J."/>
            <person name="Yandava C."/>
            <person name="Izard J."/>
            <person name="Baranova O.V."/>
            <person name="Blanton J.M."/>
            <person name="Tanner A.C."/>
            <person name="Dewhirst F."/>
            <person name="Haas B."/>
            <person name="Nusbaum C."/>
            <person name="Birren B."/>
        </authorList>
    </citation>
    <scope>NUCLEOTIDE SEQUENCE [LARGE SCALE GENOMIC DNA]</scope>
    <source>
        <strain evidence="1 2">ATCC 29453</strain>
    </source>
</reference>
<organism evidence="1 2">
    <name type="scientific">Simonsiella muelleri ATCC 29453</name>
    <dbReference type="NCBI Taxonomy" id="641147"/>
    <lineage>
        <taxon>Bacteria</taxon>
        <taxon>Pseudomonadati</taxon>
        <taxon>Pseudomonadota</taxon>
        <taxon>Betaproteobacteria</taxon>
        <taxon>Neisseriales</taxon>
        <taxon>Neisseriaceae</taxon>
        <taxon>Simonsiella</taxon>
    </lineage>
</organism>
<dbReference type="EMBL" id="ADCY02000004">
    <property type="protein sequence ID" value="EFG31807.1"/>
    <property type="molecule type" value="Genomic_DNA"/>
</dbReference>
<dbReference type="HOGENOM" id="CLU_102840_0_0_4"/>
<evidence type="ECO:0000313" key="2">
    <source>
        <dbReference type="Proteomes" id="UP000017813"/>
    </source>
</evidence>
<keyword evidence="2" id="KW-1185">Reference proteome</keyword>
<dbReference type="STRING" id="641147.HMPREF9021_00206"/>
<sequence length="232" mass="26547">MELSKKIILLNLIMMQMACTSVVWNGGIYDADRAIDTQTIITQIAHDQIHALGRMPIQPNQPLSGSLVMMGKKYWYVIQSDTAQQIAAPLMKNLPKRYQMTAPYSGAKLDALPVTIIDGNHFYSEFCLDYLAENHQQNQILTQLKFQQQANPQHYRQCYATTGTIYMKPHYFKEDYRFHEYIPIKLTLKQKTTNIQTNKLARNLLLTPLALAMDAMSGMVMLPVLLIGDLFD</sequence>
<dbReference type="RefSeq" id="WP_002641127.1">
    <property type="nucleotide sequence ID" value="NZ_JH815300.1"/>
</dbReference>
<dbReference type="OrthoDB" id="8606471at2"/>
<comment type="caution">
    <text evidence="1">The sequence shown here is derived from an EMBL/GenBank/DDBJ whole genome shotgun (WGS) entry which is preliminary data.</text>
</comment>
<reference evidence="1 2" key="2">
    <citation type="submission" date="2011-10" db="EMBL/GenBank/DDBJ databases">
        <title>The Genome Sequence of Simonsiella muelleri ATCC 29453.</title>
        <authorList>
            <consortium name="The Broad Institute Genome Sequencing Platform"/>
            <consortium name="The Broad Institute Genome Sequencing Center for Infectious Disease"/>
            <person name="Earl A."/>
            <person name="Ward D."/>
            <person name="Feldgarden M."/>
            <person name="Gevers D."/>
            <person name="Izard J."/>
            <person name="Baranova O.V."/>
            <person name="Blanton J.M."/>
            <person name="Tanner A.C."/>
            <person name="Dewhirst F."/>
            <person name="Young S.K."/>
            <person name="Zeng Q."/>
            <person name="Gargeya S."/>
            <person name="Fitzgerald M."/>
            <person name="Haas B."/>
            <person name="Abouelleil A."/>
            <person name="Alvarado L."/>
            <person name="Arachchi H.M."/>
            <person name="Berlin A."/>
            <person name="Brown A."/>
            <person name="Chapman S.B."/>
            <person name="Chen Z."/>
            <person name="Dunbar C."/>
            <person name="Freedman E."/>
            <person name="Gearin G."/>
            <person name="Goldberg J."/>
            <person name="Griggs A."/>
            <person name="Gujja S."/>
            <person name="Heiman D."/>
            <person name="Howarth C."/>
            <person name="Larson L."/>
            <person name="Lui A."/>
            <person name="MacDonald P.J.P."/>
            <person name="Montmayeur A."/>
            <person name="Murphy C."/>
            <person name="Neiman D."/>
            <person name="Pearson M."/>
            <person name="Priest M."/>
            <person name="Roberts A."/>
            <person name="Saif S."/>
            <person name="Shea T."/>
            <person name="Shenoy N."/>
            <person name="Sisk P."/>
            <person name="Stolte C."/>
            <person name="Sykes S."/>
            <person name="Wortman J."/>
            <person name="Nusbaum C."/>
            <person name="Birren B."/>
        </authorList>
    </citation>
    <scope>NUCLEOTIDE SEQUENCE [LARGE SCALE GENOMIC DNA]</scope>
    <source>
        <strain evidence="1 2">ATCC 29453</strain>
    </source>
</reference>
<proteinExistence type="predicted"/>